<dbReference type="AlphaFoldDB" id="F2TZ52"/>
<dbReference type="InterPro" id="IPR027267">
    <property type="entry name" value="AH/BAR_dom_sf"/>
</dbReference>
<dbReference type="FunFam" id="3.30.1520.10:FF:000001">
    <property type="entry name" value="Sorting nexin"/>
    <property type="match status" value="1"/>
</dbReference>
<gene>
    <name evidence="3" type="ORF">PTSG_01853</name>
</gene>
<dbReference type="Gene3D" id="3.30.1520.10">
    <property type="entry name" value="Phox-like domain"/>
    <property type="match status" value="1"/>
</dbReference>
<dbReference type="Gene3D" id="1.20.1270.60">
    <property type="entry name" value="Arfaptin homology (AH) domain/BAR domain"/>
    <property type="match status" value="1"/>
</dbReference>
<dbReference type="KEGG" id="sre:PTSG_01853"/>
<dbReference type="InterPro" id="IPR001683">
    <property type="entry name" value="PX_dom"/>
</dbReference>
<keyword evidence="1" id="KW-0175">Coiled coil</keyword>
<dbReference type="GO" id="GO:0035091">
    <property type="term" value="F:phosphatidylinositol binding"/>
    <property type="evidence" value="ECO:0007669"/>
    <property type="project" value="InterPro"/>
</dbReference>
<sequence>MLQETDQEDSSHVAAPQGDDVLNVKIADALNEQNKVKFYVHTTTTLPRFQKKDIQVVREHAEFVWLHDRFVESPTYAGLLIPPCPPKPDFQQSQQKLAKLQAHDSNMTPEEVEKLKQEIQSEYLAAFQKTVAMHEVFLKRLVSHPKFRDDHTLQVFLEYEQDLDCKLKSTREKALDFLRSKAKTFDSSFSSFKDADEFFDDQRSFITRYLLAIKEARSKAAQKTEKRMQLSVSFNRAGTELVHYGNLYDTDHPVGELIRLVGNVLRKCQTIEKRLATKEDLKLTDLLRYYEADANAAKDLMVRRIKCLQDKERADKALVKAQQTQKKVDECQQAATEAEERSISITDTARDELGAFQRRRVAAFRKGIMQYTQYQIRQAREKQHVWRQVIDALEQ</sequence>
<dbReference type="Proteomes" id="UP000007799">
    <property type="component" value="Unassembled WGS sequence"/>
</dbReference>
<dbReference type="PANTHER" id="PTHR45850:SF1">
    <property type="entry name" value="SORTING NEXIN 6, ISOFORM B"/>
    <property type="match status" value="1"/>
</dbReference>
<dbReference type="Pfam" id="PF09325">
    <property type="entry name" value="Vps5"/>
    <property type="match status" value="1"/>
</dbReference>
<dbReference type="PROSITE" id="PS50195">
    <property type="entry name" value="PX"/>
    <property type="match status" value="1"/>
</dbReference>
<keyword evidence="4" id="KW-1185">Reference proteome</keyword>
<dbReference type="CDD" id="cd06892">
    <property type="entry name" value="PX_SNX5_like"/>
    <property type="match status" value="1"/>
</dbReference>
<dbReference type="OMA" id="HPVFRED"/>
<dbReference type="STRING" id="946362.F2TZ52"/>
<proteinExistence type="predicted"/>
<organism evidence="4">
    <name type="scientific">Salpingoeca rosetta (strain ATCC 50818 / BSB-021)</name>
    <dbReference type="NCBI Taxonomy" id="946362"/>
    <lineage>
        <taxon>Eukaryota</taxon>
        <taxon>Choanoflagellata</taxon>
        <taxon>Craspedida</taxon>
        <taxon>Salpingoecidae</taxon>
        <taxon>Salpingoeca</taxon>
    </lineage>
</organism>
<dbReference type="InterPro" id="IPR015404">
    <property type="entry name" value="Vps5_C"/>
</dbReference>
<dbReference type="FunCoup" id="F2TZ52">
    <property type="interactions" value="1610"/>
</dbReference>
<dbReference type="InterPro" id="IPR036871">
    <property type="entry name" value="PX_dom_sf"/>
</dbReference>
<evidence type="ECO:0000313" key="4">
    <source>
        <dbReference type="Proteomes" id="UP000007799"/>
    </source>
</evidence>
<accession>F2TZ52</accession>
<evidence type="ECO:0000259" key="2">
    <source>
        <dbReference type="PROSITE" id="PS50195"/>
    </source>
</evidence>
<protein>
    <recommendedName>
        <fullName evidence="2">PX domain-containing protein</fullName>
    </recommendedName>
</protein>
<dbReference type="PANTHER" id="PTHR45850">
    <property type="entry name" value="SORTING NEXIN FAMILY MEMBER"/>
    <property type="match status" value="1"/>
</dbReference>
<dbReference type="InParanoid" id="F2TZ52"/>
<dbReference type="Pfam" id="PF00787">
    <property type="entry name" value="PX"/>
    <property type="match status" value="1"/>
</dbReference>
<name>F2TZ52_SALR5</name>
<evidence type="ECO:0000256" key="1">
    <source>
        <dbReference type="SAM" id="Coils"/>
    </source>
</evidence>
<dbReference type="OrthoDB" id="9976382at2759"/>
<evidence type="ECO:0000313" key="3">
    <source>
        <dbReference type="EMBL" id="EGD78876.1"/>
    </source>
</evidence>
<feature type="coiled-coil region" evidence="1">
    <location>
        <begin position="314"/>
        <end position="341"/>
    </location>
</feature>
<reference evidence="3" key="1">
    <citation type="submission" date="2009-08" db="EMBL/GenBank/DDBJ databases">
        <title>Annotation of Salpingoeca rosetta.</title>
        <authorList>
            <consortium name="The Broad Institute Genome Sequencing Platform"/>
            <person name="Russ C."/>
            <person name="Cuomo C."/>
            <person name="Burger G."/>
            <person name="Gray M.W."/>
            <person name="Holland P.W.H."/>
            <person name="King N."/>
            <person name="Lang F.B.F."/>
            <person name="Roger A.J."/>
            <person name="Ruiz-Trillo I."/>
            <person name="Young S.K."/>
            <person name="Zeng Q."/>
            <person name="Gargeya S."/>
            <person name="Alvarado L."/>
            <person name="Berlin A."/>
            <person name="Chapman S.B."/>
            <person name="Chen Z."/>
            <person name="Freedman E."/>
            <person name="Gellesch M."/>
            <person name="Goldberg J."/>
            <person name="Griggs A."/>
            <person name="Gujja S."/>
            <person name="Heilman E."/>
            <person name="Heiman D."/>
            <person name="Howarth C."/>
            <person name="Mehta T."/>
            <person name="Neiman D."/>
            <person name="Pearson M."/>
            <person name="Roberts A."/>
            <person name="Saif S."/>
            <person name="Shea T."/>
            <person name="Shenoy N."/>
            <person name="Sisk P."/>
            <person name="Stolte C."/>
            <person name="Sykes S."/>
            <person name="White J."/>
            <person name="Yandava C."/>
            <person name="Haas B."/>
            <person name="Nusbaum C."/>
            <person name="Birren B."/>
        </authorList>
    </citation>
    <scope>NUCLEOTIDE SEQUENCE [LARGE SCALE GENOMIC DNA]</scope>
    <source>
        <strain evidence="3">ATCC 50818</strain>
    </source>
</reference>
<feature type="domain" description="PX" evidence="2">
    <location>
        <begin position="16"/>
        <end position="163"/>
    </location>
</feature>
<dbReference type="SUPFAM" id="SSF64268">
    <property type="entry name" value="PX domain"/>
    <property type="match status" value="1"/>
</dbReference>
<dbReference type="GeneID" id="16078425"/>
<dbReference type="EMBL" id="GL832957">
    <property type="protein sequence ID" value="EGD78876.1"/>
    <property type="molecule type" value="Genomic_DNA"/>
</dbReference>
<dbReference type="eggNOG" id="KOG1660">
    <property type="taxonomic scope" value="Eukaryota"/>
</dbReference>
<dbReference type="RefSeq" id="XP_004997832.1">
    <property type="nucleotide sequence ID" value="XM_004997775.1"/>
</dbReference>